<keyword evidence="2" id="KW-1185">Reference proteome</keyword>
<organism evidence="1 2">
    <name type="scientific">Curtobacterium citri</name>
    <dbReference type="NCBI Taxonomy" id="3055139"/>
    <lineage>
        <taxon>Bacteria</taxon>
        <taxon>Bacillati</taxon>
        <taxon>Actinomycetota</taxon>
        <taxon>Actinomycetes</taxon>
        <taxon>Micrococcales</taxon>
        <taxon>Microbacteriaceae</taxon>
        <taxon>Curtobacterium</taxon>
    </lineage>
</organism>
<dbReference type="Proteomes" id="UP001237823">
    <property type="component" value="Unassembled WGS sequence"/>
</dbReference>
<sequence length="318" mass="34684">MERPLPILRAGPAREVGCDPTTLRRRVRSSGSDRLVRVGPNAFVEGVRWDGAGPRQRYVTRVYARLGRLGTPAVASHVSAAAVHGLPALSGWNAPVHATVPESMYRGRTPTLVLHTRPVPPAERVEADGVAVTSVPRTVVDIAMSDDLRTAVVVADAALRSGIGTGCLRAAVHHRSRGRRRADQVIDLADGRSGSAAESFARVVFLELGLPEPALQQGFVVDGRRYAVDFWFPDQGVVVEIDGRAKYTQERYLAGRSPTEVFLDEKRRHEGLLTVPGVRAVVRLEWRDLFDPDALVRRFRAAGLPCPVRPIRSARPAA</sequence>
<reference evidence="1 2" key="1">
    <citation type="submission" date="2023-06" db="EMBL/GenBank/DDBJ databases">
        <authorList>
            <person name="Feng G."/>
            <person name="Li J."/>
            <person name="Zhu H."/>
        </authorList>
    </citation>
    <scope>NUCLEOTIDE SEQUENCE [LARGE SCALE GENOMIC DNA]</scope>
    <source>
        <strain evidence="1 2">RHCKG23</strain>
    </source>
</reference>
<proteinExistence type="predicted"/>
<gene>
    <name evidence="1" type="ORF">QUG92_04935</name>
</gene>
<evidence type="ECO:0008006" key="3">
    <source>
        <dbReference type="Google" id="ProtNLM"/>
    </source>
</evidence>
<protein>
    <recommendedName>
        <fullName evidence="3">Transcriptional regulator, AbiEi antitoxin, Type IV TA system</fullName>
    </recommendedName>
</protein>
<evidence type="ECO:0000313" key="2">
    <source>
        <dbReference type="Proteomes" id="UP001237823"/>
    </source>
</evidence>
<dbReference type="EMBL" id="JAUCML010000003">
    <property type="protein sequence ID" value="MDM7884442.1"/>
    <property type="molecule type" value="Genomic_DNA"/>
</dbReference>
<dbReference type="RefSeq" id="WP_289457926.1">
    <property type="nucleotide sequence ID" value="NZ_JAUCML010000003.1"/>
</dbReference>
<evidence type="ECO:0000313" key="1">
    <source>
        <dbReference type="EMBL" id="MDM7884442.1"/>
    </source>
</evidence>
<comment type="caution">
    <text evidence="1">The sequence shown here is derived from an EMBL/GenBank/DDBJ whole genome shotgun (WGS) entry which is preliminary data.</text>
</comment>
<name>A0ABT7T4E5_9MICO</name>
<accession>A0ABT7T4E5</accession>